<keyword evidence="3" id="KW-1185">Reference proteome</keyword>
<dbReference type="InterPro" id="IPR025411">
    <property type="entry name" value="DUF4136"/>
</dbReference>
<gene>
    <name evidence="2" type="ORF">JF259_01920</name>
</gene>
<evidence type="ECO:0000313" key="2">
    <source>
        <dbReference type="EMBL" id="MBJ6366835.1"/>
    </source>
</evidence>
<sequence>MKFFKIILLATIITSCAPIRVSYDFDKNTNFTKYKSYNYFSDMETGLSDLDVKRLLNAIDLNMKAKGLDLSEAPDFFIDIKSSAYQEAPRNTVGVGLGGTGRHVGGGISIGVPVGQGNLNRRIIIDFVDKSGMTLFWQAVSEASFNPNATPEERENRLKAIVEKVLGQYPPKQ</sequence>
<name>A0A8J7IUF0_9FLAO</name>
<dbReference type="Proteomes" id="UP000610931">
    <property type="component" value="Unassembled WGS sequence"/>
</dbReference>
<dbReference type="Gene3D" id="3.30.160.670">
    <property type="match status" value="1"/>
</dbReference>
<dbReference type="EMBL" id="JAELVQ010000002">
    <property type="protein sequence ID" value="MBJ6366835.1"/>
    <property type="molecule type" value="Genomic_DNA"/>
</dbReference>
<evidence type="ECO:0000313" key="3">
    <source>
        <dbReference type="Proteomes" id="UP000610931"/>
    </source>
</evidence>
<proteinExistence type="predicted"/>
<evidence type="ECO:0000259" key="1">
    <source>
        <dbReference type="Pfam" id="PF13590"/>
    </source>
</evidence>
<feature type="domain" description="DUF4136" evidence="1">
    <location>
        <begin position="21"/>
        <end position="171"/>
    </location>
</feature>
<comment type="caution">
    <text evidence="2">The sequence shown here is derived from an EMBL/GenBank/DDBJ whole genome shotgun (WGS) entry which is preliminary data.</text>
</comment>
<dbReference type="Pfam" id="PF13590">
    <property type="entry name" value="DUF4136"/>
    <property type="match status" value="1"/>
</dbReference>
<dbReference type="PROSITE" id="PS51257">
    <property type="entry name" value="PROKAR_LIPOPROTEIN"/>
    <property type="match status" value="1"/>
</dbReference>
<dbReference type="RefSeq" id="WP_199112696.1">
    <property type="nucleotide sequence ID" value="NZ_JAELVQ010000002.1"/>
</dbReference>
<accession>A0A8J7IUF0</accession>
<dbReference type="AlphaFoldDB" id="A0A8J7IUF0"/>
<protein>
    <submittedName>
        <fullName evidence="2">DUF4136 domain-containing protein</fullName>
    </submittedName>
</protein>
<organism evidence="2 3">
    <name type="scientific">Snuella sedimenti</name>
    <dbReference type="NCBI Taxonomy" id="2798802"/>
    <lineage>
        <taxon>Bacteria</taxon>
        <taxon>Pseudomonadati</taxon>
        <taxon>Bacteroidota</taxon>
        <taxon>Flavobacteriia</taxon>
        <taxon>Flavobacteriales</taxon>
        <taxon>Flavobacteriaceae</taxon>
        <taxon>Snuella</taxon>
    </lineage>
</organism>
<reference evidence="2" key="1">
    <citation type="submission" date="2020-12" db="EMBL/GenBank/DDBJ databases">
        <title>Snuella sp. nov., isolated from sediment in Incheon.</title>
        <authorList>
            <person name="Kim W."/>
        </authorList>
    </citation>
    <scope>NUCLEOTIDE SEQUENCE</scope>
    <source>
        <strain evidence="2">CAU 1569</strain>
    </source>
</reference>